<evidence type="ECO:0000313" key="1">
    <source>
        <dbReference type="EMBL" id="ERI07585.1"/>
    </source>
</evidence>
<organism evidence="1 2">
    <name type="scientific">Aneurinibacillus aneurinilyticus ATCC 12856</name>
    <dbReference type="NCBI Taxonomy" id="649747"/>
    <lineage>
        <taxon>Bacteria</taxon>
        <taxon>Bacillati</taxon>
        <taxon>Bacillota</taxon>
        <taxon>Bacilli</taxon>
        <taxon>Bacillales</taxon>
        <taxon>Paenibacillaceae</taxon>
        <taxon>Aneurinibacillus group</taxon>
        <taxon>Aneurinibacillus</taxon>
    </lineage>
</organism>
<dbReference type="AlphaFoldDB" id="U1WY17"/>
<dbReference type="HOGENOM" id="CLU_3211724_0_0_9"/>
<proteinExistence type="predicted"/>
<keyword evidence="2" id="KW-1185">Reference proteome</keyword>
<dbReference type="STRING" id="649747.HMPREF0083_04375"/>
<dbReference type="EMBL" id="AWSJ01000264">
    <property type="protein sequence ID" value="ERI07585.1"/>
    <property type="molecule type" value="Genomic_DNA"/>
</dbReference>
<accession>U1WY17</accession>
<reference evidence="1 2" key="1">
    <citation type="submission" date="2013-08" db="EMBL/GenBank/DDBJ databases">
        <authorList>
            <person name="Weinstock G."/>
            <person name="Sodergren E."/>
            <person name="Wylie T."/>
            <person name="Fulton L."/>
            <person name="Fulton R."/>
            <person name="Fronick C."/>
            <person name="O'Laughlin M."/>
            <person name="Godfrey J."/>
            <person name="Miner T."/>
            <person name="Herter B."/>
            <person name="Appelbaum E."/>
            <person name="Cordes M."/>
            <person name="Lek S."/>
            <person name="Wollam A."/>
            <person name="Pepin K.H."/>
            <person name="Palsikar V.B."/>
            <person name="Mitreva M."/>
            <person name="Wilson R.K."/>
        </authorList>
    </citation>
    <scope>NUCLEOTIDE SEQUENCE [LARGE SCALE GENOMIC DNA]</scope>
    <source>
        <strain evidence="1 2">ATCC 12856</strain>
    </source>
</reference>
<sequence length="44" mass="4966">MVGSREFGKKKKVDTLCDPVEERSACLLFLLTCIFNHSTSHINP</sequence>
<gene>
    <name evidence="1" type="ORF">HMPREF0083_04375</name>
</gene>
<evidence type="ECO:0000313" key="2">
    <source>
        <dbReference type="Proteomes" id="UP000016511"/>
    </source>
</evidence>
<protein>
    <submittedName>
        <fullName evidence="1">Uncharacterized protein</fullName>
    </submittedName>
</protein>
<comment type="caution">
    <text evidence="1">The sequence shown here is derived from an EMBL/GenBank/DDBJ whole genome shotgun (WGS) entry which is preliminary data.</text>
</comment>
<name>U1WY17_ANEAE</name>
<dbReference type="Proteomes" id="UP000016511">
    <property type="component" value="Unassembled WGS sequence"/>
</dbReference>